<evidence type="ECO:0000313" key="2">
    <source>
        <dbReference type="Proteomes" id="UP001419268"/>
    </source>
</evidence>
<dbReference type="AlphaFoldDB" id="A0AAP0LA63"/>
<sequence length="95" mass="11442">MCKLQSLKEHLKQWNQNVFGQIEQQKHLICTNILGLDKQEESNDWNESKKALRNSKKKELEQLLLLENRMTMQKMKVKWLKDGDENSKFFHRILS</sequence>
<comment type="caution">
    <text evidence="1">The sequence shown here is derived from an EMBL/GenBank/DDBJ whole genome shotgun (WGS) entry which is preliminary data.</text>
</comment>
<dbReference type="Proteomes" id="UP001419268">
    <property type="component" value="Unassembled WGS sequence"/>
</dbReference>
<proteinExistence type="predicted"/>
<organism evidence="1 2">
    <name type="scientific">Stephania cephalantha</name>
    <dbReference type="NCBI Taxonomy" id="152367"/>
    <lineage>
        <taxon>Eukaryota</taxon>
        <taxon>Viridiplantae</taxon>
        <taxon>Streptophyta</taxon>
        <taxon>Embryophyta</taxon>
        <taxon>Tracheophyta</taxon>
        <taxon>Spermatophyta</taxon>
        <taxon>Magnoliopsida</taxon>
        <taxon>Ranunculales</taxon>
        <taxon>Menispermaceae</taxon>
        <taxon>Menispermoideae</taxon>
        <taxon>Cissampelideae</taxon>
        <taxon>Stephania</taxon>
    </lineage>
</organism>
<keyword evidence="2" id="KW-1185">Reference proteome</keyword>
<dbReference type="EMBL" id="JBBNAG010000001">
    <property type="protein sequence ID" value="KAK9165424.1"/>
    <property type="molecule type" value="Genomic_DNA"/>
</dbReference>
<evidence type="ECO:0000313" key="1">
    <source>
        <dbReference type="EMBL" id="KAK9165424.1"/>
    </source>
</evidence>
<accession>A0AAP0LA63</accession>
<gene>
    <name evidence="1" type="ORF">Scep_000615</name>
</gene>
<protein>
    <submittedName>
        <fullName evidence="1">Uncharacterized protein</fullName>
    </submittedName>
</protein>
<reference evidence="1 2" key="1">
    <citation type="submission" date="2024-01" db="EMBL/GenBank/DDBJ databases">
        <title>Genome assemblies of Stephania.</title>
        <authorList>
            <person name="Yang L."/>
        </authorList>
    </citation>
    <scope>NUCLEOTIDE SEQUENCE [LARGE SCALE GENOMIC DNA]</scope>
    <source>
        <strain evidence="1">JXDWG</strain>
        <tissue evidence="1">Leaf</tissue>
    </source>
</reference>
<name>A0AAP0LA63_9MAGN</name>